<dbReference type="PROSITE" id="PS51186">
    <property type="entry name" value="GNAT"/>
    <property type="match status" value="1"/>
</dbReference>
<evidence type="ECO:0000313" key="3">
    <source>
        <dbReference type="Proteomes" id="UP000029672"/>
    </source>
</evidence>
<dbReference type="Gene3D" id="3.40.630.30">
    <property type="match status" value="1"/>
</dbReference>
<evidence type="ECO:0000259" key="1">
    <source>
        <dbReference type="PROSITE" id="PS51186"/>
    </source>
</evidence>
<dbReference type="CDD" id="cd04301">
    <property type="entry name" value="NAT_SF"/>
    <property type="match status" value="1"/>
</dbReference>
<organism evidence="2 3">
    <name type="scientific">Candidatus Francisella endociliophora</name>
    <dbReference type="NCBI Taxonomy" id="653937"/>
    <lineage>
        <taxon>Bacteria</taxon>
        <taxon>Pseudomonadati</taxon>
        <taxon>Pseudomonadota</taxon>
        <taxon>Gammaproteobacteria</taxon>
        <taxon>Thiotrichales</taxon>
        <taxon>Francisellaceae</taxon>
        <taxon>Francisella</taxon>
    </lineage>
</organism>
<dbReference type="InterPro" id="IPR016181">
    <property type="entry name" value="Acyl_CoA_acyltransferase"/>
</dbReference>
<dbReference type="GO" id="GO:0016747">
    <property type="term" value="F:acyltransferase activity, transferring groups other than amino-acyl groups"/>
    <property type="evidence" value="ECO:0007669"/>
    <property type="project" value="InterPro"/>
</dbReference>
<name>A0A097EPB1_9GAMM</name>
<gene>
    <name evidence="2" type="ORF">LO80_05100</name>
</gene>
<feature type="domain" description="N-acetyltransferase" evidence="1">
    <location>
        <begin position="14"/>
        <end position="178"/>
    </location>
</feature>
<keyword evidence="3" id="KW-1185">Reference proteome</keyword>
<dbReference type="InterPro" id="IPR000182">
    <property type="entry name" value="GNAT_dom"/>
</dbReference>
<dbReference type="Pfam" id="PF00583">
    <property type="entry name" value="Acetyltransf_1"/>
    <property type="match status" value="1"/>
</dbReference>
<accession>A0A097EPB1</accession>
<dbReference type="STRING" id="1547445.LO80_05100"/>
<sequence>MYKIIKVTSKNRSELSSQLSNLKKQIVYPLGKSTFTIEHGNDYFAYYENMGKMHYWCVVKNGEVIGSACGIVKSLELGGRAWYLCDLKVDKNYRGQGIARKLFRKIYLYMFIRYRIFRVYAISMNDPLNEGEGCKKLIYISNNFLKEKGNLEFFLLTKEQYVFYKQYLDEYSLTHTRGIKDIVFDRSSSGAEIYHLNRQKLSNITFEELPNDAYITISTYSKSELSKLFIHDGILPEGSAKVLTSYSAKNRPYIATDQV</sequence>
<dbReference type="SUPFAM" id="SSF55729">
    <property type="entry name" value="Acyl-CoA N-acyltransferases (Nat)"/>
    <property type="match status" value="1"/>
</dbReference>
<dbReference type="RefSeq" id="WP_040009133.1">
    <property type="nucleotide sequence ID" value="NZ_CP009574.1"/>
</dbReference>
<dbReference type="Proteomes" id="UP000029672">
    <property type="component" value="Chromosome"/>
</dbReference>
<evidence type="ECO:0000313" key="2">
    <source>
        <dbReference type="EMBL" id="AIT09402.1"/>
    </source>
</evidence>
<reference evidence="2 3" key="1">
    <citation type="submission" date="2014-10" db="EMBL/GenBank/DDBJ databases">
        <title>Whole genome sequence of Francisella endociliophora strain FSC1006, isolated from a laboratory culture of the marine ciliate Euplotes raikovi.</title>
        <authorList>
            <person name="Granberg M."/>
            <person name="Backman S."/>
            <person name="Lundmark E."/>
            <person name="Nilsson E."/>
            <person name="Karlsson E."/>
            <person name="Thelaus J."/>
            <person name="Ohrman C."/>
            <person name="Larkeryd A."/>
            <person name="Stenberg P."/>
        </authorList>
    </citation>
    <scope>NUCLEOTIDE SEQUENCE [LARGE SCALE GENOMIC DNA]</scope>
    <source>
        <strain evidence="2 3">FSC1006</strain>
    </source>
</reference>
<dbReference type="HOGENOM" id="CLU_1072640_0_0_6"/>
<dbReference type="OrthoDB" id="506810at2"/>
<dbReference type="AlphaFoldDB" id="A0A097EPB1"/>
<proteinExistence type="predicted"/>
<dbReference type="EMBL" id="CP009574">
    <property type="protein sequence ID" value="AIT09402.1"/>
    <property type="molecule type" value="Genomic_DNA"/>
</dbReference>
<dbReference type="KEGG" id="frf:LO80_05100"/>
<protein>
    <recommendedName>
        <fullName evidence="1">N-acetyltransferase domain-containing protein</fullName>
    </recommendedName>
</protein>